<dbReference type="EMBL" id="JADOUA010000001">
    <property type="protein sequence ID" value="MBG6087401.1"/>
    <property type="molecule type" value="Genomic_DNA"/>
</dbReference>
<evidence type="ECO:0000313" key="1">
    <source>
        <dbReference type="EMBL" id="MBG6087401.1"/>
    </source>
</evidence>
<accession>A0A931DH44</accession>
<dbReference type="Proteomes" id="UP000614047">
    <property type="component" value="Unassembled WGS sequence"/>
</dbReference>
<comment type="caution">
    <text evidence="1">The sequence shown here is derived from an EMBL/GenBank/DDBJ whole genome shotgun (WGS) entry which is preliminary data.</text>
</comment>
<gene>
    <name evidence="1" type="ORF">IW256_001514</name>
</gene>
<sequence length="233" mass="24631">MLGLGALAGGVVPIAVDLTRKPTDAEIRAAGVKELAGRWRILTAGEIFPGRVEVRARDRFMKEMDPPAWTAVRAGIAPEASCAAAFDAALAKVLAKHGCRTALRATYLDGSGTLAATVGIAVMPDTRRASQAEGDFGATLGVHGVKERYGVRAVPVPGTAAAAFSDRRRRSFWLDTNGTPYLFFRSSGWLADRGGPPPAATDETFRFAGAALDRIAQTFAANADVCERRGVRC</sequence>
<dbReference type="AlphaFoldDB" id="A0A931DH44"/>
<keyword evidence="2" id="KW-1185">Reference proteome</keyword>
<proteinExistence type="predicted"/>
<reference evidence="1" key="1">
    <citation type="submission" date="2020-11" db="EMBL/GenBank/DDBJ databases">
        <title>Sequencing the genomes of 1000 actinobacteria strains.</title>
        <authorList>
            <person name="Klenk H.-P."/>
        </authorList>
    </citation>
    <scope>NUCLEOTIDE SEQUENCE</scope>
    <source>
        <strain evidence="1">DSM 43175</strain>
    </source>
</reference>
<evidence type="ECO:0000313" key="2">
    <source>
        <dbReference type="Proteomes" id="UP000614047"/>
    </source>
</evidence>
<organism evidence="1 2">
    <name type="scientific">Actinomadura viridis</name>
    <dbReference type="NCBI Taxonomy" id="58110"/>
    <lineage>
        <taxon>Bacteria</taxon>
        <taxon>Bacillati</taxon>
        <taxon>Actinomycetota</taxon>
        <taxon>Actinomycetes</taxon>
        <taxon>Streptosporangiales</taxon>
        <taxon>Thermomonosporaceae</taxon>
        <taxon>Actinomadura</taxon>
    </lineage>
</organism>
<protein>
    <submittedName>
        <fullName evidence="1">Uncharacterized protein</fullName>
    </submittedName>
</protein>
<dbReference type="RefSeq" id="WP_197010268.1">
    <property type="nucleotide sequence ID" value="NZ_BAABES010000006.1"/>
</dbReference>
<name>A0A931DH44_9ACTN</name>